<name>A0ABU8QCJ2_9RHOB</name>
<accession>A0ABU8QCJ2</accession>
<reference evidence="1 2" key="1">
    <citation type="submission" date="2024-03" db="EMBL/GenBank/DDBJ databases">
        <title>Cognatishimia coralii sp. nov., a marine bacterium isolated from coral surrounding seawater.</title>
        <authorList>
            <person name="Liu X."/>
            <person name="Liu S."/>
            <person name="Sun H."/>
            <person name="Zhang Y."/>
        </authorList>
    </citation>
    <scope>NUCLEOTIDE SEQUENCE [LARGE SCALE GENOMIC DNA]</scope>
    <source>
        <strain evidence="1 2">D5M38</strain>
    </source>
</reference>
<proteinExistence type="predicted"/>
<sequence length="504" mass="57201">MFGSFAKALKLKRKSKELIEFDASELKKNAFIWDFLLENKQEIGGSLEKVIDDLEAGLSSVLEFAGGTLTVPSDLNCDINLYNHFKEYFQVDYKIPMFLFHAVGKNPPQRHTKVLKDYEVFRTTFSKSDSPQVVTYFTFGPKLCWGRHSRWRAQFDIFNADGTTAVTNHACHSWRQTQNIYCDLQGKDETSDLLVVEGSADTEAFANIAMCRGVEEVQSEGQQFNLTNGNAFNFLVNSSGQLSGNHIITAKKPGKKLKSKQFKELKKFKSEGITLNPFILPSDNDEVEFGLWWPTHADSVALNYVADETSEIKEVELSGKDKVVYRNELTTDGDDLVVWQKYPETSSDPYDLNQPMLVCRNKTSNDQDFTEFQSCWRNQGFESKVFPHWLGNFKAMKPSSRLTGVVNFNLFDEGILYLQAMKPTNFGNVNGQVVVNVFDRHGDEIDSLNLDVSDKKCLSFEFSKSKFGSDIAALRVRSTEIDFTANLLQWNSKGATSLQHLWGY</sequence>
<evidence type="ECO:0000313" key="1">
    <source>
        <dbReference type="EMBL" id="MEJ5217145.1"/>
    </source>
</evidence>
<gene>
    <name evidence="1" type="ORF">WG622_02750</name>
</gene>
<evidence type="ECO:0000313" key="2">
    <source>
        <dbReference type="Proteomes" id="UP001368270"/>
    </source>
</evidence>
<dbReference type="EMBL" id="JBBGAZ010000001">
    <property type="protein sequence ID" value="MEJ5217145.1"/>
    <property type="molecule type" value="Genomic_DNA"/>
</dbReference>
<dbReference type="RefSeq" id="WP_339402182.1">
    <property type="nucleotide sequence ID" value="NZ_JBBGAZ010000001.1"/>
</dbReference>
<protein>
    <submittedName>
        <fullName evidence="1">Uncharacterized protein</fullName>
    </submittedName>
</protein>
<organism evidence="1 2">
    <name type="scientific">Cognatishimia coralii</name>
    <dbReference type="NCBI Taxonomy" id="3083254"/>
    <lineage>
        <taxon>Bacteria</taxon>
        <taxon>Pseudomonadati</taxon>
        <taxon>Pseudomonadota</taxon>
        <taxon>Alphaproteobacteria</taxon>
        <taxon>Rhodobacterales</taxon>
        <taxon>Paracoccaceae</taxon>
        <taxon>Cognatishimia</taxon>
    </lineage>
</organism>
<keyword evidence="2" id="KW-1185">Reference proteome</keyword>
<dbReference type="Proteomes" id="UP001368270">
    <property type="component" value="Unassembled WGS sequence"/>
</dbReference>
<comment type="caution">
    <text evidence="1">The sequence shown here is derived from an EMBL/GenBank/DDBJ whole genome shotgun (WGS) entry which is preliminary data.</text>
</comment>